<dbReference type="RefSeq" id="WP_271052610.1">
    <property type="nucleotide sequence ID" value="NZ_JAQIIO010000001.1"/>
</dbReference>
<name>A0ABT4VXQ7_9RHOB</name>
<reference evidence="1 2" key="1">
    <citation type="submission" date="2023-01" db="EMBL/GenBank/DDBJ databases">
        <authorList>
            <person name="Yoon J.-W."/>
        </authorList>
    </citation>
    <scope>NUCLEOTIDE SEQUENCE [LARGE SCALE GENOMIC DNA]</scope>
    <source>
        <strain evidence="1 2">KMU-50</strain>
    </source>
</reference>
<dbReference type="Proteomes" id="UP001528040">
    <property type="component" value="Unassembled WGS sequence"/>
</dbReference>
<organism evidence="1 2">
    <name type="scientific">Aliiroseovarius salicola</name>
    <dbReference type="NCBI Taxonomy" id="3009082"/>
    <lineage>
        <taxon>Bacteria</taxon>
        <taxon>Pseudomonadati</taxon>
        <taxon>Pseudomonadota</taxon>
        <taxon>Alphaproteobacteria</taxon>
        <taxon>Rhodobacterales</taxon>
        <taxon>Paracoccaceae</taxon>
        <taxon>Aliiroseovarius</taxon>
    </lineage>
</organism>
<comment type="caution">
    <text evidence="1">The sequence shown here is derived from an EMBL/GenBank/DDBJ whole genome shotgun (WGS) entry which is preliminary data.</text>
</comment>
<proteinExistence type="predicted"/>
<evidence type="ECO:0000313" key="2">
    <source>
        <dbReference type="Proteomes" id="UP001528040"/>
    </source>
</evidence>
<protein>
    <recommendedName>
        <fullName evidence="3">Translocase</fullName>
    </recommendedName>
</protein>
<sequence length="391" mass="40855">MRNIVGQLKAIDLKSVDLKGIDKKRMGTAAVTLVVALGAGYYMQAGKPAASQGQPTVAMPVQTASVMPVSTDEPVEAAIAASPAEIAGAADSTTLAEEALADVSMADEIPPANVVLEANVVQDEVASAQALDPASEDVGTNEVFDLAALETTPPSPVESNAAPLAENACEPVLTAVASDMAMMTVTISAPCHANATVEFAHEGLRFSERLDENGEVSQLVPALLPEAKVTAYLDDDSSAEVELTIPEASQYYRAALVWQGATGLQLHAFEEGADYGQEGHLWSEAPGNTARSKSGLGGYVTMLGTVAKGYAADVYTFPAYLMRSLTGPKLSIEAHVLENTCENNIEAVYLRADGSNAPTQMPVEIFAPGCDAIGEYLVLQDMPKALQIALK</sequence>
<gene>
    <name evidence="1" type="ORF">O2N63_02895</name>
</gene>
<evidence type="ECO:0000313" key="1">
    <source>
        <dbReference type="EMBL" id="MDA5093024.1"/>
    </source>
</evidence>
<dbReference type="EMBL" id="JAQIIO010000001">
    <property type="protein sequence ID" value="MDA5093024.1"/>
    <property type="molecule type" value="Genomic_DNA"/>
</dbReference>
<keyword evidence="2" id="KW-1185">Reference proteome</keyword>
<accession>A0ABT4VXQ7</accession>
<evidence type="ECO:0008006" key="3">
    <source>
        <dbReference type="Google" id="ProtNLM"/>
    </source>
</evidence>